<organism evidence="2 3">
    <name type="scientific">Lates japonicus</name>
    <name type="common">Japanese lates</name>
    <dbReference type="NCBI Taxonomy" id="270547"/>
    <lineage>
        <taxon>Eukaryota</taxon>
        <taxon>Metazoa</taxon>
        <taxon>Chordata</taxon>
        <taxon>Craniata</taxon>
        <taxon>Vertebrata</taxon>
        <taxon>Euteleostomi</taxon>
        <taxon>Actinopterygii</taxon>
        <taxon>Neopterygii</taxon>
        <taxon>Teleostei</taxon>
        <taxon>Neoteleostei</taxon>
        <taxon>Acanthomorphata</taxon>
        <taxon>Carangaria</taxon>
        <taxon>Carangaria incertae sedis</taxon>
        <taxon>Centropomidae</taxon>
        <taxon>Lates</taxon>
    </lineage>
</organism>
<feature type="region of interest" description="Disordered" evidence="1">
    <location>
        <begin position="1"/>
        <end position="46"/>
    </location>
</feature>
<dbReference type="AlphaFoldDB" id="A0AAD3NGS0"/>
<dbReference type="EMBL" id="BRZM01001174">
    <property type="protein sequence ID" value="GLD72703.1"/>
    <property type="molecule type" value="Genomic_DNA"/>
</dbReference>
<feature type="compositionally biased region" description="Basic residues" evidence="1">
    <location>
        <begin position="32"/>
        <end position="42"/>
    </location>
</feature>
<evidence type="ECO:0000313" key="3">
    <source>
        <dbReference type="Proteomes" id="UP001279410"/>
    </source>
</evidence>
<protein>
    <submittedName>
        <fullName evidence="2">Fidgetin-like protein</fullName>
    </submittedName>
</protein>
<evidence type="ECO:0000256" key="1">
    <source>
        <dbReference type="SAM" id="MobiDB-lite"/>
    </source>
</evidence>
<name>A0AAD3NGS0_LATJO</name>
<proteinExistence type="predicted"/>
<evidence type="ECO:0000313" key="2">
    <source>
        <dbReference type="EMBL" id="GLD72703.1"/>
    </source>
</evidence>
<sequence length="158" mass="16588">MVSARTQPGLTSAPRSSAEPLPGIDETLNPHVRGRPVAKKTARHDQQQQRLCTIGFRWVVPEAGSSMGGHQLCLDGAEPRDERGQADVVAGGGGGGETGGVQSAGVSDVRVPKASWAPGRGRQATVALCARVRQAQLRPARARRSCLKTSVRLCGVFS</sequence>
<feature type="region of interest" description="Disordered" evidence="1">
    <location>
        <begin position="70"/>
        <end position="105"/>
    </location>
</feature>
<accession>A0AAD3NGS0</accession>
<dbReference type="Proteomes" id="UP001279410">
    <property type="component" value="Unassembled WGS sequence"/>
</dbReference>
<comment type="caution">
    <text evidence="2">The sequence shown here is derived from an EMBL/GenBank/DDBJ whole genome shotgun (WGS) entry which is preliminary data.</text>
</comment>
<feature type="compositionally biased region" description="Polar residues" evidence="1">
    <location>
        <begin position="1"/>
        <end position="15"/>
    </location>
</feature>
<feature type="compositionally biased region" description="Gly residues" evidence="1">
    <location>
        <begin position="90"/>
        <end position="99"/>
    </location>
</feature>
<reference evidence="2" key="1">
    <citation type="submission" date="2022-08" db="EMBL/GenBank/DDBJ databases">
        <title>Genome sequencing of akame (Lates japonicus).</title>
        <authorList>
            <person name="Hashiguchi Y."/>
            <person name="Takahashi H."/>
        </authorList>
    </citation>
    <scope>NUCLEOTIDE SEQUENCE</scope>
    <source>
        <strain evidence="2">Kochi</strain>
    </source>
</reference>
<gene>
    <name evidence="2" type="ORF">AKAME5_002402800</name>
</gene>
<keyword evidence="3" id="KW-1185">Reference proteome</keyword>